<feature type="compositionally biased region" description="Basic residues" evidence="1">
    <location>
        <begin position="35"/>
        <end position="44"/>
    </location>
</feature>
<feature type="transmembrane region" description="Helical" evidence="2">
    <location>
        <begin position="88"/>
        <end position="111"/>
    </location>
</feature>
<evidence type="ECO:0000256" key="1">
    <source>
        <dbReference type="SAM" id="MobiDB-lite"/>
    </source>
</evidence>
<dbReference type="EMBL" id="WIXE01021894">
    <property type="protein sequence ID" value="KAK5967952.1"/>
    <property type="molecule type" value="Genomic_DNA"/>
</dbReference>
<evidence type="ECO:0000256" key="2">
    <source>
        <dbReference type="SAM" id="Phobius"/>
    </source>
</evidence>
<evidence type="ECO:0000313" key="3">
    <source>
        <dbReference type="EMBL" id="KAK5967952.1"/>
    </source>
</evidence>
<feature type="transmembrane region" description="Helical" evidence="2">
    <location>
        <begin position="61"/>
        <end position="82"/>
    </location>
</feature>
<feature type="transmembrane region" description="Helical" evidence="2">
    <location>
        <begin position="293"/>
        <end position="318"/>
    </location>
</feature>
<dbReference type="AlphaFoldDB" id="A0AAN8IG17"/>
<proteinExistence type="predicted"/>
<feature type="region of interest" description="Disordered" evidence="1">
    <location>
        <begin position="33"/>
        <end position="56"/>
    </location>
</feature>
<feature type="transmembrane region" description="Helical" evidence="2">
    <location>
        <begin position="361"/>
        <end position="382"/>
    </location>
</feature>
<sequence length="397" mass="45443">MYYSQSNSSTIVTGSSEDAWCVPKIRQKLPCSTRARQKKNKSTTKKASSTSRRMGQTGPQWSLYPLLAMIALCEFSCGVVHLLFCLPLYFLCLPLLNGVLGLLTSFHAIFLRYPNRCSFYMQFTCTFTSFWFFFSSLLETYCVGDFQNTNSVEEVNEGVCYGLKYRTMGTSESCMDFLGPLQMSFLTKIGWEAKDRESIRFFITASLSILSGIHLCCTTALTFYSATEIKIRLYSFHYQLVLGLLVAFTGIFHLRFCCTFFFLGLPFAVGVYSVIQGVVSWRTKCHGSVSRAMNVAGAALALLLLAATVFGVFCWFHRNNKPHSITRHCHWLPKTEEYCLRVIHFSHPYIDWLPIETEREIAVIQMIIYVFLFVFSFLQFAFSMKSAFTTKLTQLYY</sequence>
<organism evidence="3 4">
    <name type="scientific">Trichostrongylus colubriformis</name>
    <name type="common">Black scour worm</name>
    <dbReference type="NCBI Taxonomy" id="6319"/>
    <lineage>
        <taxon>Eukaryota</taxon>
        <taxon>Metazoa</taxon>
        <taxon>Ecdysozoa</taxon>
        <taxon>Nematoda</taxon>
        <taxon>Chromadorea</taxon>
        <taxon>Rhabditida</taxon>
        <taxon>Rhabditina</taxon>
        <taxon>Rhabditomorpha</taxon>
        <taxon>Strongyloidea</taxon>
        <taxon>Trichostrongylidae</taxon>
        <taxon>Trichostrongylus</taxon>
    </lineage>
</organism>
<accession>A0AAN8IG17</accession>
<feature type="transmembrane region" description="Helical" evidence="2">
    <location>
        <begin position="236"/>
        <end position="254"/>
    </location>
</feature>
<feature type="transmembrane region" description="Helical" evidence="2">
    <location>
        <begin position="260"/>
        <end position="281"/>
    </location>
</feature>
<evidence type="ECO:0000313" key="4">
    <source>
        <dbReference type="Proteomes" id="UP001331761"/>
    </source>
</evidence>
<name>A0AAN8IG17_TRICO</name>
<feature type="transmembrane region" description="Helical" evidence="2">
    <location>
        <begin position="201"/>
        <end position="224"/>
    </location>
</feature>
<comment type="caution">
    <text evidence="3">The sequence shown here is derived from an EMBL/GenBank/DDBJ whole genome shotgun (WGS) entry which is preliminary data.</text>
</comment>
<dbReference type="Proteomes" id="UP001331761">
    <property type="component" value="Unassembled WGS sequence"/>
</dbReference>
<keyword evidence="2" id="KW-0812">Transmembrane</keyword>
<keyword evidence="2" id="KW-0472">Membrane</keyword>
<reference evidence="3 4" key="1">
    <citation type="submission" date="2019-10" db="EMBL/GenBank/DDBJ databases">
        <title>Assembly and Annotation for the nematode Trichostrongylus colubriformis.</title>
        <authorList>
            <person name="Martin J."/>
        </authorList>
    </citation>
    <scope>NUCLEOTIDE SEQUENCE [LARGE SCALE GENOMIC DNA]</scope>
    <source>
        <strain evidence="3">G859</strain>
        <tissue evidence="3">Whole worm</tissue>
    </source>
</reference>
<keyword evidence="2" id="KW-1133">Transmembrane helix</keyword>
<keyword evidence="4" id="KW-1185">Reference proteome</keyword>
<gene>
    <name evidence="3" type="ORF">GCK32_012607</name>
</gene>
<protein>
    <submittedName>
        <fullName evidence="3">Uncharacterized protein</fullName>
    </submittedName>
</protein>